<feature type="region of interest" description="Disordered" evidence="1">
    <location>
        <begin position="200"/>
        <end position="250"/>
    </location>
</feature>
<dbReference type="EMBL" id="JAEHOC010000013">
    <property type="protein sequence ID" value="KAG2436510.1"/>
    <property type="molecule type" value="Genomic_DNA"/>
</dbReference>
<dbReference type="GO" id="GO:0005884">
    <property type="term" value="C:actin filament"/>
    <property type="evidence" value="ECO:0007669"/>
    <property type="project" value="TreeGrafter"/>
</dbReference>
<feature type="compositionally biased region" description="Pro residues" evidence="1">
    <location>
        <begin position="203"/>
        <end position="250"/>
    </location>
</feature>
<gene>
    <name evidence="2" type="ORF">HXX76_006808</name>
</gene>
<dbReference type="PANTHER" id="PTHR45691">
    <property type="entry name" value="PROTEIN DIAPHANOUS"/>
    <property type="match status" value="1"/>
</dbReference>
<proteinExistence type="predicted"/>
<dbReference type="GO" id="GO:0030041">
    <property type="term" value="P:actin filament polymerization"/>
    <property type="evidence" value="ECO:0007669"/>
    <property type="project" value="TreeGrafter"/>
</dbReference>
<feature type="compositionally biased region" description="Pro residues" evidence="1">
    <location>
        <begin position="432"/>
        <end position="470"/>
    </location>
</feature>
<protein>
    <submittedName>
        <fullName evidence="2">Uncharacterized protein</fullName>
    </submittedName>
</protein>
<dbReference type="OrthoDB" id="533753at2759"/>
<dbReference type="Proteomes" id="UP000650467">
    <property type="component" value="Unassembled WGS sequence"/>
</dbReference>
<reference evidence="2" key="1">
    <citation type="journal article" date="2020" name="bioRxiv">
        <title>Comparative genomics of Chlamydomonas.</title>
        <authorList>
            <person name="Craig R.J."/>
            <person name="Hasan A.R."/>
            <person name="Ness R.W."/>
            <person name="Keightley P.D."/>
        </authorList>
    </citation>
    <scope>NUCLEOTIDE SEQUENCE</scope>
    <source>
        <strain evidence="2">SAG 7.73</strain>
    </source>
</reference>
<dbReference type="PRINTS" id="PR01217">
    <property type="entry name" value="PRICHEXTENSN"/>
</dbReference>
<feature type="compositionally biased region" description="Pro residues" evidence="1">
    <location>
        <begin position="488"/>
        <end position="502"/>
    </location>
</feature>
<keyword evidence="3" id="KW-1185">Reference proteome</keyword>
<evidence type="ECO:0000313" key="2">
    <source>
        <dbReference type="EMBL" id="KAG2436510.1"/>
    </source>
</evidence>
<sequence length="721" mass="75926">MDALASYVASGGLVIVSLSGRDGDGALDLVSRALSYAGDWKACKVVASNAAASLQLSEQALTLFHASGNEFPASLESAETVTLTNWCSHQDQEAFIVPLYNVAGDDKVAAQLFGKAGVPGAVVVLGYDWKTGPQAQWGALLNKLVTDFAAVAFVPPTTGNADENPMADGGFASVLDNASDVADAAAEVVRRFLQTGGAAGVYPPSPPLPPNPPPNLNPRPPPSPAPPSPPPRPPVPSPPSPLPPSPPPLPPGIAKVVDDYIVTYGSDIAGDIIGNPESLASNMTAVSAIVLRIQDVYADTFDVEPDAVLIRAFVFIFADGFRLRVAVDSTPTAKKRRMALASLAPEDMLRVYDRAEVAAKFGADSGVHGLVHLTRTPVDEDDIMELLDDVAGLPAAVARRMGEVAAPVRRSLQTGEYVLEIEVSVIKFEEVPLPPSPPPRPPNPPGTVLPPSPPPAPPSPPPRPPRPPPVNLNGIASQLGADFINSGFPPPSPPPPSPPLPPMRNLTFLNFDNATSAGTVGANRSVVWRSDPDYASLLSPGSPLYLVDPFKPVCPAKCAACDLAWKASSGQLTLPLYFKEPMQLSKIYIKQVRNSGVIKIQLLKWMGAPSTGQVTGNALGRTIYNVTKDTTMCQSVLVVRVGPKKSGINTPVPVGGSQAKLPKQLASKAVGGILLTMQQPQDAGKNYGPFVEFVRFKGRVLYPANPSVYAYAARTKKKKLL</sequence>
<feature type="region of interest" description="Disordered" evidence="1">
    <location>
        <begin position="432"/>
        <end position="504"/>
    </location>
</feature>
<organism evidence="2 3">
    <name type="scientific">Chlamydomonas incerta</name>
    <dbReference type="NCBI Taxonomy" id="51695"/>
    <lineage>
        <taxon>Eukaryota</taxon>
        <taxon>Viridiplantae</taxon>
        <taxon>Chlorophyta</taxon>
        <taxon>core chlorophytes</taxon>
        <taxon>Chlorophyceae</taxon>
        <taxon>CS clade</taxon>
        <taxon>Chlamydomonadales</taxon>
        <taxon>Chlamydomonadaceae</taxon>
        <taxon>Chlamydomonas</taxon>
    </lineage>
</organism>
<dbReference type="AlphaFoldDB" id="A0A835W261"/>
<evidence type="ECO:0000256" key="1">
    <source>
        <dbReference type="SAM" id="MobiDB-lite"/>
    </source>
</evidence>
<dbReference type="InterPro" id="IPR051412">
    <property type="entry name" value="Formin_Homology_Diaphanous_sf"/>
</dbReference>
<accession>A0A835W261</accession>
<evidence type="ECO:0000313" key="3">
    <source>
        <dbReference type="Proteomes" id="UP000650467"/>
    </source>
</evidence>
<name>A0A835W261_CHLIN</name>
<comment type="caution">
    <text evidence="2">The sequence shown here is derived from an EMBL/GenBank/DDBJ whole genome shotgun (WGS) entry which is preliminary data.</text>
</comment>
<dbReference type="PANTHER" id="PTHR45691:SF6">
    <property type="entry name" value="PROTEIN DIAPHANOUS"/>
    <property type="match status" value="1"/>
</dbReference>